<proteinExistence type="predicted"/>
<organism evidence="1 2">
    <name type="scientific">Daphnia pulex</name>
    <name type="common">Water flea</name>
    <dbReference type="NCBI Taxonomy" id="6669"/>
    <lineage>
        <taxon>Eukaryota</taxon>
        <taxon>Metazoa</taxon>
        <taxon>Ecdysozoa</taxon>
        <taxon>Arthropoda</taxon>
        <taxon>Crustacea</taxon>
        <taxon>Branchiopoda</taxon>
        <taxon>Diplostraca</taxon>
        <taxon>Cladocera</taxon>
        <taxon>Anomopoda</taxon>
        <taxon>Daphniidae</taxon>
        <taxon>Daphnia</taxon>
    </lineage>
</organism>
<dbReference type="EMBL" id="GL732539">
    <property type="protein sequence ID" value="EFX82744.1"/>
    <property type="molecule type" value="Genomic_DNA"/>
</dbReference>
<dbReference type="AlphaFoldDB" id="E9GD73"/>
<protein>
    <submittedName>
        <fullName evidence="1">Uncharacterized protein</fullName>
    </submittedName>
</protein>
<dbReference type="Proteomes" id="UP000000305">
    <property type="component" value="Unassembled WGS sequence"/>
</dbReference>
<accession>E9GD73</accession>
<keyword evidence="2" id="KW-1185">Reference proteome</keyword>
<evidence type="ECO:0000313" key="2">
    <source>
        <dbReference type="Proteomes" id="UP000000305"/>
    </source>
</evidence>
<evidence type="ECO:0000313" key="1">
    <source>
        <dbReference type="EMBL" id="EFX82744.1"/>
    </source>
</evidence>
<sequence>MKILFLDLCSPPPPHRLLPARLRRISALRQSGTLIPALCSANQSQINVVCFREEVRDYKENEHFVPEK</sequence>
<dbReference type="HOGENOM" id="CLU_2796544_0_0_1"/>
<gene>
    <name evidence="1" type="ORF">DAPPUDRAFT_241017</name>
</gene>
<reference evidence="1 2" key="1">
    <citation type="journal article" date="2011" name="Science">
        <title>The ecoresponsive genome of Daphnia pulex.</title>
        <authorList>
            <person name="Colbourne J.K."/>
            <person name="Pfrender M.E."/>
            <person name="Gilbert D."/>
            <person name="Thomas W.K."/>
            <person name="Tucker A."/>
            <person name="Oakley T.H."/>
            <person name="Tokishita S."/>
            <person name="Aerts A."/>
            <person name="Arnold G.J."/>
            <person name="Basu M.K."/>
            <person name="Bauer D.J."/>
            <person name="Caceres C.E."/>
            <person name="Carmel L."/>
            <person name="Casola C."/>
            <person name="Choi J.H."/>
            <person name="Detter J.C."/>
            <person name="Dong Q."/>
            <person name="Dusheyko S."/>
            <person name="Eads B.D."/>
            <person name="Frohlich T."/>
            <person name="Geiler-Samerotte K.A."/>
            <person name="Gerlach D."/>
            <person name="Hatcher P."/>
            <person name="Jogdeo S."/>
            <person name="Krijgsveld J."/>
            <person name="Kriventseva E.V."/>
            <person name="Kultz D."/>
            <person name="Laforsch C."/>
            <person name="Lindquist E."/>
            <person name="Lopez J."/>
            <person name="Manak J.R."/>
            <person name="Muller J."/>
            <person name="Pangilinan J."/>
            <person name="Patwardhan R.P."/>
            <person name="Pitluck S."/>
            <person name="Pritham E.J."/>
            <person name="Rechtsteiner A."/>
            <person name="Rho M."/>
            <person name="Rogozin I.B."/>
            <person name="Sakarya O."/>
            <person name="Salamov A."/>
            <person name="Schaack S."/>
            <person name="Shapiro H."/>
            <person name="Shiga Y."/>
            <person name="Skalitzky C."/>
            <person name="Smith Z."/>
            <person name="Souvorov A."/>
            <person name="Sung W."/>
            <person name="Tang Z."/>
            <person name="Tsuchiya D."/>
            <person name="Tu H."/>
            <person name="Vos H."/>
            <person name="Wang M."/>
            <person name="Wolf Y.I."/>
            <person name="Yamagata H."/>
            <person name="Yamada T."/>
            <person name="Ye Y."/>
            <person name="Shaw J.R."/>
            <person name="Andrews J."/>
            <person name="Crease T.J."/>
            <person name="Tang H."/>
            <person name="Lucas S.M."/>
            <person name="Robertson H.M."/>
            <person name="Bork P."/>
            <person name="Koonin E.V."/>
            <person name="Zdobnov E.M."/>
            <person name="Grigoriev I.V."/>
            <person name="Lynch M."/>
            <person name="Boore J.L."/>
        </authorList>
    </citation>
    <scope>NUCLEOTIDE SEQUENCE [LARGE SCALE GENOMIC DNA]</scope>
</reference>
<name>E9GD73_DAPPU</name>
<dbReference type="InParanoid" id="E9GD73"/>
<dbReference type="KEGG" id="dpx:DAPPUDRAFT_241017"/>